<dbReference type="RefSeq" id="WP_259863854.1">
    <property type="nucleotide sequence ID" value="NZ_BAAAST010000171.1"/>
</dbReference>
<dbReference type="Proteomes" id="UP001059617">
    <property type="component" value="Chromosome"/>
</dbReference>
<protein>
    <submittedName>
        <fullName evidence="1">Uncharacterized protein</fullName>
    </submittedName>
</protein>
<organism evidence="1 2">
    <name type="scientific">Dactylosporangium fulvum</name>
    <dbReference type="NCBI Taxonomy" id="53359"/>
    <lineage>
        <taxon>Bacteria</taxon>
        <taxon>Bacillati</taxon>
        <taxon>Actinomycetota</taxon>
        <taxon>Actinomycetes</taxon>
        <taxon>Micromonosporales</taxon>
        <taxon>Micromonosporaceae</taxon>
        <taxon>Dactylosporangium</taxon>
    </lineage>
</organism>
<name>A0ABY5WC50_9ACTN</name>
<proteinExistence type="predicted"/>
<evidence type="ECO:0000313" key="1">
    <source>
        <dbReference type="EMBL" id="UWP85676.1"/>
    </source>
</evidence>
<sequence length="44" mass="4837">MEKVLAVVPKRNPPDRVLFTLVARTGVRAEGPLRDDPDPALVAR</sequence>
<dbReference type="EMBL" id="CP073720">
    <property type="protein sequence ID" value="UWP85676.1"/>
    <property type="molecule type" value="Genomic_DNA"/>
</dbReference>
<accession>A0ABY5WC50</accession>
<keyword evidence="2" id="KW-1185">Reference proteome</keyword>
<reference evidence="1" key="1">
    <citation type="submission" date="2021-04" db="EMBL/GenBank/DDBJ databases">
        <authorList>
            <person name="Hartkoorn R.C."/>
            <person name="Beaudoing E."/>
            <person name="Hot D."/>
        </authorList>
    </citation>
    <scope>NUCLEOTIDE SEQUENCE</scope>
    <source>
        <strain evidence="1">NRRL B-16292</strain>
    </source>
</reference>
<gene>
    <name evidence="1" type="ORF">Dfulv_16115</name>
</gene>
<reference evidence="1" key="2">
    <citation type="submission" date="2022-09" db="EMBL/GenBank/DDBJ databases">
        <title>Biosynthetic gene clusters of Dactylosporangioum fulvum.</title>
        <authorList>
            <person name="Caradec T."/>
        </authorList>
    </citation>
    <scope>NUCLEOTIDE SEQUENCE</scope>
    <source>
        <strain evidence="1">NRRL B-16292</strain>
    </source>
</reference>
<evidence type="ECO:0000313" key="2">
    <source>
        <dbReference type="Proteomes" id="UP001059617"/>
    </source>
</evidence>